<organism evidence="2 3">
    <name type="scientific">Paraburkholderia phenoliruptrix</name>
    <dbReference type="NCBI Taxonomy" id="252970"/>
    <lineage>
        <taxon>Bacteria</taxon>
        <taxon>Pseudomonadati</taxon>
        <taxon>Pseudomonadota</taxon>
        <taxon>Betaproteobacteria</taxon>
        <taxon>Burkholderiales</taxon>
        <taxon>Burkholderiaceae</taxon>
        <taxon>Paraburkholderia</taxon>
    </lineage>
</organism>
<proteinExistence type="predicted"/>
<sequence length="122" mass="13179">MSESTIDKGPIPLTADRWRSDEEPEFSRIRSAALADINRASRGIASIARILHNSIGDDIDGVTRSSIDNFTKQNLAGAVECISDFIYSLLEEEAATQSMIDGLHKATSATDGVKAESERHGS</sequence>
<dbReference type="EMBL" id="CADIKB010000028">
    <property type="protein sequence ID" value="CAB3719910.1"/>
    <property type="molecule type" value="Genomic_DNA"/>
</dbReference>
<dbReference type="Proteomes" id="UP000494249">
    <property type="component" value="Unassembled WGS sequence"/>
</dbReference>
<accession>A0A6J5BWZ0</accession>
<reference evidence="2 3" key="1">
    <citation type="submission" date="2020-04" db="EMBL/GenBank/DDBJ databases">
        <authorList>
            <person name="De Canck E."/>
        </authorList>
    </citation>
    <scope>NUCLEOTIDE SEQUENCE [LARGE SCALE GENOMIC DNA]</scope>
    <source>
        <strain evidence="2 3">LMG 22037</strain>
    </source>
</reference>
<evidence type="ECO:0000256" key="1">
    <source>
        <dbReference type="SAM" id="MobiDB-lite"/>
    </source>
</evidence>
<dbReference type="RefSeq" id="WP_035482228.1">
    <property type="nucleotide sequence ID" value="NZ_CADFGL010000010.1"/>
</dbReference>
<feature type="region of interest" description="Disordered" evidence="1">
    <location>
        <begin position="1"/>
        <end position="20"/>
    </location>
</feature>
<name>A0A6J5BWZ0_9BURK</name>
<gene>
    <name evidence="2" type="ORF">LMG22037_04673</name>
</gene>
<evidence type="ECO:0000313" key="2">
    <source>
        <dbReference type="EMBL" id="CAB3719910.1"/>
    </source>
</evidence>
<dbReference type="AlphaFoldDB" id="A0A6J5BWZ0"/>
<protein>
    <submittedName>
        <fullName evidence="2">Uncharacterized protein</fullName>
    </submittedName>
</protein>
<evidence type="ECO:0000313" key="3">
    <source>
        <dbReference type="Proteomes" id="UP000494249"/>
    </source>
</evidence>